<feature type="transmembrane region" description="Helical" evidence="6">
    <location>
        <begin position="87"/>
        <end position="106"/>
    </location>
</feature>
<dbReference type="Pfam" id="PF10317">
    <property type="entry name" value="7TM_GPCR_Srd"/>
    <property type="match status" value="1"/>
</dbReference>
<evidence type="ECO:0000256" key="5">
    <source>
        <dbReference type="ARBA" id="ARBA00023136"/>
    </source>
</evidence>
<evidence type="ECO:0000256" key="4">
    <source>
        <dbReference type="ARBA" id="ARBA00022989"/>
    </source>
</evidence>
<evidence type="ECO:0000313" key="8">
    <source>
        <dbReference type="Proteomes" id="UP001152747"/>
    </source>
</evidence>
<protein>
    <recommendedName>
        <fullName evidence="9">G-protein coupled receptors family 1 profile domain-containing protein</fullName>
    </recommendedName>
</protein>
<comment type="caution">
    <text evidence="7">The sequence shown here is derived from an EMBL/GenBank/DDBJ whole genome shotgun (WGS) entry which is preliminary data.</text>
</comment>
<dbReference type="Proteomes" id="UP001152747">
    <property type="component" value="Unassembled WGS sequence"/>
</dbReference>
<name>A0A9P1N4B7_9PELO</name>
<dbReference type="InterPro" id="IPR019421">
    <property type="entry name" value="7TM_GPCR_serpentine_rcpt_Srd"/>
</dbReference>
<evidence type="ECO:0000256" key="3">
    <source>
        <dbReference type="ARBA" id="ARBA00022692"/>
    </source>
</evidence>
<evidence type="ECO:0000256" key="2">
    <source>
        <dbReference type="ARBA" id="ARBA00009166"/>
    </source>
</evidence>
<keyword evidence="5 6" id="KW-0472">Membrane</keyword>
<comment type="similarity">
    <text evidence="2">Belongs to the nematode receptor-like protein srd family.</text>
</comment>
<feature type="transmembrane region" description="Helical" evidence="6">
    <location>
        <begin position="63"/>
        <end position="80"/>
    </location>
</feature>
<comment type="subcellular location">
    <subcellularLocation>
        <location evidence="1">Membrane</location>
        <topology evidence="1">Multi-pass membrane protein</topology>
    </subcellularLocation>
</comment>
<dbReference type="SUPFAM" id="SSF81321">
    <property type="entry name" value="Family A G protein-coupled receptor-like"/>
    <property type="match status" value="1"/>
</dbReference>
<organism evidence="7 8">
    <name type="scientific">Caenorhabditis angaria</name>
    <dbReference type="NCBI Taxonomy" id="860376"/>
    <lineage>
        <taxon>Eukaryota</taxon>
        <taxon>Metazoa</taxon>
        <taxon>Ecdysozoa</taxon>
        <taxon>Nematoda</taxon>
        <taxon>Chromadorea</taxon>
        <taxon>Rhabditida</taxon>
        <taxon>Rhabditina</taxon>
        <taxon>Rhabditomorpha</taxon>
        <taxon>Rhabditoidea</taxon>
        <taxon>Rhabditidae</taxon>
        <taxon>Peloderinae</taxon>
        <taxon>Caenorhabditis</taxon>
    </lineage>
</organism>
<sequence>MRPCSALITNKALTDIMSSLANFFVMQQFVGGEMVPHGPCRIFGDTACYAGHMLMLSFLEHNLIWLIACYLFRYYILYVCDPKIKSIILSAIMVYTPSLVHVALWVRAYHHNQNQSPDPLDPALDLLNATIPINNAQIGQNQPRNPIVFWSLFVFFGQLAITAILVVACYLWIRNVLLNFLIEMGIQISSECKILNQQLVKILTFQVCIPFWIILGIVIWTLQYFLNVPGFLGYCCTVSFMLAPVISPFSYIIFVPHYWNFCSGKKTETSSTSCDTVTNNHNDSSCQKNF</sequence>
<gene>
    <name evidence="7" type="ORF">CAMP_LOCUS9978</name>
</gene>
<keyword evidence="4 6" id="KW-1133">Transmembrane helix</keyword>
<feature type="transmembrane region" description="Helical" evidence="6">
    <location>
        <begin position="203"/>
        <end position="225"/>
    </location>
</feature>
<dbReference type="GO" id="GO:0016020">
    <property type="term" value="C:membrane"/>
    <property type="evidence" value="ECO:0007669"/>
    <property type="project" value="UniProtKB-SubCell"/>
</dbReference>
<accession>A0A9P1N4B7</accession>
<reference evidence="7" key="1">
    <citation type="submission" date="2022-11" db="EMBL/GenBank/DDBJ databases">
        <authorList>
            <person name="Kikuchi T."/>
        </authorList>
    </citation>
    <scope>NUCLEOTIDE SEQUENCE</scope>
    <source>
        <strain evidence="7">PS1010</strain>
    </source>
</reference>
<dbReference type="PANTHER" id="PTHR22945:SF9">
    <property type="entry name" value="SERPENTINE RECEPTOR, CLASS D (DELTA)-RELATED"/>
    <property type="match status" value="1"/>
</dbReference>
<dbReference type="PANTHER" id="PTHR22945">
    <property type="entry name" value="SERPENTINE RECEPTOR, CLASS D DELTA"/>
    <property type="match status" value="1"/>
</dbReference>
<proteinExistence type="inferred from homology"/>
<dbReference type="AlphaFoldDB" id="A0A9P1N4B7"/>
<dbReference type="InterPro" id="IPR050920">
    <property type="entry name" value="Nematode_rcpt-like_delta"/>
</dbReference>
<dbReference type="EMBL" id="CANHGI010000004">
    <property type="protein sequence ID" value="CAI5447341.1"/>
    <property type="molecule type" value="Genomic_DNA"/>
</dbReference>
<feature type="transmembrane region" description="Helical" evidence="6">
    <location>
        <begin position="231"/>
        <end position="255"/>
    </location>
</feature>
<feature type="transmembrane region" description="Helical" evidence="6">
    <location>
        <begin position="147"/>
        <end position="173"/>
    </location>
</feature>
<evidence type="ECO:0000256" key="1">
    <source>
        <dbReference type="ARBA" id="ARBA00004141"/>
    </source>
</evidence>
<dbReference type="OrthoDB" id="5796084at2759"/>
<keyword evidence="8" id="KW-1185">Reference proteome</keyword>
<keyword evidence="3 6" id="KW-0812">Transmembrane</keyword>
<evidence type="ECO:0000256" key="6">
    <source>
        <dbReference type="SAM" id="Phobius"/>
    </source>
</evidence>
<evidence type="ECO:0008006" key="9">
    <source>
        <dbReference type="Google" id="ProtNLM"/>
    </source>
</evidence>
<evidence type="ECO:0000313" key="7">
    <source>
        <dbReference type="EMBL" id="CAI5447341.1"/>
    </source>
</evidence>